<proteinExistence type="predicted"/>
<dbReference type="PANTHER" id="PTHR35218">
    <property type="entry name" value="RNASE H DOMAIN-CONTAINING PROTEIN"/>
    <property type="match status" value="1"/>
</dbReference>
<dbReference type="InterPro" id="IPR036691">
    <property type="entry name" value="Endo/exonu/phosph_ase_sf"/>
</dbReference>
<dbReference type="Pfam" id="PF03372">
    <property type="entry name" value="Exo_endo_phos"/>
    <property type="match status" value="1"/>
</dbReference>
<dbReference type="SUPFAM" id="SSF56219">
    <property type="entry name" value="DNase I-like"/>
    <property type="match status" value="1"/>
</dbReference>
<reference evidence="2" key="1">
    <citation type="submission" date="2020-06" db="EMBL/GenBank/DDBJ databases">
        <authorList>
            <person name="Li T."/>
            <person name="Hu X."/>
            <person name="Zhang T."/>
            <person name="Song X."/>
            <person name="Zhang H."/>
            <person name="Dai N."/>
            <person name="Sheng W."/>
            <person name="Hou X."/>
            <person name="Wei L."/>
        </authorList>
    </citation>
    <scope>NUCLEOTIDE SEQUENCE</scope>
    <source>
        <strain evidence="2">G02</strain>
        <tissue evidence="2">Leaf</tissue>
    </source>
</reference>
<dbReference type="InterPro" id="IPR005135">
    <property type="entry name" value="Endo/exonuclease/phosphatase"/>
</dbReference>
<dbReference type="GO" id="GO:0003824">
    <property type="term" value="F:catalytic activity"/>
    <property type="evidence" value="ECO:0007669"/>
    <property type="project" value="InterPro"/>
</dbReference>
<accession>A0AAW2Q0R9</accession>
<sequence length="174" mass="19676">MVRATMQNAFTSRISRPPHYLMKVLTWNCRRVSSTEFIPTARSLLARYNPQVFVVLDTRIQAERAAPIIRRLQFDGSAVSSSIGLAGGMWVLWKNDLVTVHQLHASSRTIHVEVSLRGGIEPFLMSAIHNHPQHHMQNQLWSELCSIASSIDMQWVVLGDFNNISHPHEKIGGN</sequence>
<comment type="caution">
    <text evidence="2">The sequence shown here is derived from an EMBL/GenBank/DDBJ whole genome shotgun (WGS) entry which is preliminary data.</text>
</comment>
<name>A0AAW2Q0R9_SESRA</name>
<reference evidence="2" key="2">
    <citation type="journal article" date="2024" name="Plant">
        <title>Genomic evolution and insights into agronomic trait innovations of Sesamum species.</title>
        <authorList>
            <person name="Miao H."/>
            <person name="Wang L."/>
            <person name="Qu L."/>
            <person name="Liu H."/>
            <person name="Sun Y."/>
            <person name="Le M."/>
            <person name="Wang Q."/>
            <person name="Wei S."/>
            <person name="Zheng Y."/>
            <person name="Lin W."/>
            <person name="Duan Y."/>
            <person name="Cao H."/>
            <person name="Xiong S."/>
            <person name="Wang X."/>
            <person name="Wei L."/>
            <person name="Li C."/>
            <person name="Ma Q."/>
            <person name="Ju M."/>
            <person name="Zhao R."/>
            <person name="Li G."/>
            <person name="Mu C."/>
            <person name="Tian Q."/>
            <person name="Mei H."/>
            <person name="Zhang T."/>
            <person name="Gao T."/>
            <person name="Zhang H."/>
        </authorList>
    </citation>
    <scope>NUCLEOTIDE SEQUENCE</scope>
    <source>
        <strain evidence="2">G02</strain>
    </source>
</reference>
<dbReference type="EMBL" id="JACGWJ010000016">
    <property type="protein sequence ID" value="KAL0361394.1"/>
    <property type="molecule type" value="Genomic_DNA"/>
</dbReference>
<dbReference type="Gene3D" id="3.60.10.10">
    <property type="entry name" value="Endonuclease/exonuclease/phosphatase"/>
    <property type="match status" value="1"/>
</dbReference>
<evidence type="ECO:0000259" key="1">
    <source>
        <dbReference type="Pfam" id="PF03372"/>
    </source>
</evidence>
<organism evidence="2">
    <name type="scientific">Sesamum radiatum</name>
    <name type="common">Black benniseed</name>
    <dbReference type="NCBI Taxonomy" id="300843"/>
    <lineage>
        <taxon>Eukaryota</taxon>
        <taxon>Viridiplantae</taxon>
        <taxon>Streptophyta</taxon>
        <taxon>Embryophyta</taxon>
        <taxon>Tracheophyta</taxon>
        <taxon>Spermatophyta</taxon>
        <taxon>Magnoliopsida</taxon>
        <taxon>eudicotyledons</taxon>
        <taxon>Gunneridae</taxon>
        <taxon>Pentapetalae</taxon>
        <taxon>asterids</taxon>
        <taxon>lamiids</taxon>
        <taxon>Lamiales</taxon>
        <taxon>Pedaliaceae</taxon>
        <taxon>Sesamum</taxon>
    </lineage>
</organism>
<gene>
    <name evidence="2" type="ORF">Sradi_3823900</name>
</gene>
<evidence type="ECO:0000313" key="2">
    <source>
        <dbReference type="EMBL" id="KAL0361394.1"/>
    </source>
</evidence>
<feature type="domain" description="Endonuclease/exonuclease/phosphatase" evidence="1">
    <location>
        <begin position="25"/>
        <end position="165"/>
    </location>
</feature>
<dbReference type="PANTHER" id="PTHR35218:SF9">
    <property type="entry name" value="ENDONUCLEASE_EXONUCLEASE_PHOSPHATASE DOMAIN-CONTAINING PROTEIN"/>
    <property type="match status" value="1"/>
</dbReference>
<protein>
    <recommendedName>
        <fullName evidence="1">Endonuclease/exonuclease/phosphatase domain-containing protein</fullName>
    </recommendedName>
</protein>
<dbReference type="AlphaFoldDB" id="A0AAW2Q0R9"/>